<protein>
    <submittedName>
        <fullName evidence="1">Pyruvate/Phosphoenolpyruvate kinase-like domain-containing protein</fullName>
    </submittedName>
</protein>
<comment type="caution">
    <text evidence="1">The sequence shown here is derived from an EMBL/GenBank/DDBJ whole genome shotgun (WGS) entry which is preliminary data.</text>
</comment>
<dbReference type="Proteomes" id="UP001610446">
    <property type="component" value="Unassembled WGS sequence"/>
</dbReference>
<dbReference type="EMBL" id="JBFXLU010000028">
    <property type="protein sequence ID" value="KAL2851923.1"/>
    <property type="molecule type" value="Genomic_DNA"/>
</dbReference>
<dbReference type="InterPro" id="IPR039556">
    <property type="entry name" value="ICL/PEPM"/>
</dbReference>
<dbReference type="SUPFAM" id="SSF51621">
    <property type="entry name" value="Phosphoenolpyruvate/pyruvate domain"/>
    <property type="match status" value="1"/>
</dbReference>
<accession>A0ABR4KL23</accession>
<keyword evidence="2" id="KW-1185">Reference proteome</keyword>
<evidence type="ECO:0000313" key="1">
    <source>
        <dbReference type="EMBL" id="KAL2851923.1"/>
    </source>
</evidence>
<name>A0ABR4KL23_9EURO</name>
<sequence>MLRAHAVNSKIVALPCTYDALSSKLVEKAGFPVVFPSRFSVASSFGLPDTGYIAFQEMTTRIQEAVRQVQETVIADWDTGYGSPMNVRRTVRGFALAGAAGIMIKDQTLIHGYKEALALVRRFIEFGVDCVFVEAMPHKETIQRLSRDVNVPCFANIIEGGKTENTSAQELASLGYCAVSFLFTLVAAKLKGIREARHSLKASLTAGAPPTILSYDEICRGVGFDEYYATEERYQYAGAMTGSRGYQWHD</sequence>
<dbReference type="InterPro" id="IPR040442">
    <property type="entry name" value="Pyrv_kinase-like_dom_sf"/>
</dbReference>
<dbReference type="PANTHER" id="PTHR42905:SF13">
    <property type="entry name" value="CARBOXYVINYL-CARBOXYPHOSPHONATE PHOSPHORYLMUTASE-RELATED"/>
    <property type="match status" value="1"/>
</dbReference>
<dbReference type="Pfam" id="PF13714">
    <property type="entry name" value="PEP_mutase"/>
    <property type="match status" value="1"/>
</dbReference>
<dbReference type="CDD" id="cd00377">
    <property type="entry name" value="ICL_PEPM"/>
    <property type="match status" value="1"/>
</dbReference>
<reference evidence="1 2" key="1">
    <citation type="submission" date="2024-07" db="EMBL/GenBank/DDBJ databases">
        <title>Section-level genome sequencing and comparative genomics of Aspergillus sections Usti and Cavernicolus.</title>
        <authorList>
            <consortium name="Lawrence Berkeley National Laboratory"/>
            <person name="Nybo J.L."/>
            <person name="Vesth T.C."/>
            <person name="Theobald S."/>
            <person name="Frisvad J.C."/>
            <person name="Larsen T.O."/>
            <person name="Kjaerboelling I."/>
            <person name="Rothschild-Mancinelli K."/>
            <person name="Lyhne E.K."/>
            <person name="Kogle M.E."/>
            <person name="Barry K."/>
            <person name="Clum A."/>
            <person name="Na H."/>
            <person name="Ledsgaard L."/>
            <person name="Lin J."/>
            <person name="Lipzen A."/>
            <person name="Kuo A."/>
            <person name="Riley R."/>
            <person name="Mondo S."/>
            <person name="Labutti K."/>
            <person name="Haridas S."/>
            <person name="Pangalinan J."/>
            <person name="Salamov A.A."/>
            <person name="Simmons B.A."/>
            <person name="Magnuson J.K."/>
            <person name="Chen J."/>
            <person name="Drula E."/>
            <person name="Henrissat B."/>
            <person name="Wiebenga A."/>
            <person name="Lubbers R.J."/>
            <person name="Gomes A.C."/>
            <person name="Makela M.R."/>
            <person name="Stajich J."/>
            <person name="Grigoriev I.V."/>
            <person name="Mortensen U.H."/>
            <person name="De Vries R.P."/>
            <person name="Baker S.E."/>
            <person name="Andersen M.R."/>
        </authorList>
    </citation>
    <scope>NUCLEOTIDE SEQUENCE [LARGE SCALE GENOMIC DNA]</scope>
    <source>
        <strain evidence="1 2">CBS 123904</strain>
    </source>
</reference>
<proteinExistence type="predicted"/>
<dbReference type="InterPro" id="IPR015813">
    <property type="entry name" value="Pyrv/PenolPyrv_kinase-like_dom"/>
</dbReference>
<organism evidence="1 2">
    <name type="scientific">Aspergillus pseudoustus</name>
    <dbReference type="NCBI Taxonomy" id="1810923"/>
    <lineage>
        <taxon>Eukaryota</taxon>
        <taxon>Fungi</taxon>
        <taxon>Dikarya</taxon>
        <taxon>Ascomycota</taxon>
        <taxon>Pezizomycotina</taxon>
        <taxon>Eurotiomycetes</taxon>
        <taxon>Eurotiomycetidae</taxon>
        <taxon>Eurotiales</taxon>
        <taxon>Aspergillaceae</taxon>
        <taxon>Aspergillus</taxon>
        <taxon>Aspergillus subgen. Nidulantes</taxon>
    </lineage>
</organism>
<dbReference type="Gene3D" id="3.20.20.60">
    <property type="entry name" value="Phosphoenolpyruvate-binding domains"/>
    <property type="match status" value="2"/>
</dbReference>
<dbReference type="PANTHER" id="PTHR42905">
    <property type="entry name" value="PHOSPHOENOLPYRUVATE CARBOXYLASE"/>
    <property type="match status" value="1"/>
</dbReference>
<gene>
    <name evidence="1" type="ORF">BJY01DRAFT_260480</name>
</gene>
<evidence type="ECO:0000313" key="2">
    <source>
        <dbReference type="Proteomes" id="UP001610446"/>
    </source>
</evidence>